<evidence type="ECO:0000313" key="2">
    <source>
        <dbReference type="EMBL" id="MDV6300502.1"/>
    </source>
</evidence>
<reference evidence="3 4" key="1">
    <citation type="submission" date="2018-06" db="EMBL/GenBank/DDBJ databases">
        <title>Whole genome sequencing of four bacterial strains from South Shetland trench revealing bio-synthetic gene clusters.</title>
        <authorList>
            <person name="Abdel-Mageed W.M."/>
            <person name="Lehri B."/>
            <person name="Jarmusch S.A."/>
            <person name="Miranda K."/>
            <person name="Goodfellow M."/>
            <person name="Jaspars M."/>
            <person name="Karlyshev A.V."/>
        </authorList>
    </citation>
    <scope>NUCLEOTIDE SEQUENCE [LARGE SCALE GENOMIC DNA]</scope>
    <source>
        <strain evidence="3 4">SST1</strain>
    </source>
</reference>
<dbReference type="GeneID" id="36307231"/>
<dbReference type="EMBL" id="JAUHTB010000024">
    <property type="protein sequence ID" value="MDN4507441.1"/>
    <property type="molecule type" value="Genomic_DNA"/>
</dbReference>
<evidence type="ECO:0000313" key="3">
    <source>
        <dbReference type="EMBL" id="RBA31144.1"/>
    </source>
</evidence>
<reference evidence="1 5" key="2">
    <citation type="submission" date="2023-07" db="EMBL/GenBank/DDBJ databases">
        <title>Strategy for survival of the halotoleranting strain Dietzia MX2 from the Yakshinskoe mineral salts deposit.</title>
        <authorList>
            <person name="Kharitonova M.A."/>
            <person name="Kupriyanova-Ashina F.G."/>
            <person name="Shakirov T.R."/>
            <person name="Vafina M.S."/>
            <person name="Ilinskaya O.N."/>
        </authorList>
    </citation>
    <scope>NUCLEOTIDE SEQUENCE [LARGE SCALE GENOMIC DNA]</scope>
    <source>
        <strain evidence="1 5">MX2</strain>
    </source>
</reference>
<sequence length="90" mass="9953">MNNAIDLTTPRYRQDLVTEVDGPGDDPFLEVSVAETVMLDEHGAGRGVPELRLQTGAEGITLTDRDQILQLQAIINRAVNQWRESASHLI</sequence>
<dbReference type="EMBL" id="QNTT01000069">
    <property type="protein sequence ID" value="RBA31144.1"/>
    <property type="molecule type" value="Genomic_DNA"/>
</dbReference>
<keyword evidence="5" id="KW-1185">Reference proteome</keyword>
<evidence type="ECO:0000313" key="4">
    <source>
        <dbReference type="Proteomes" id="UP000252187"/>
    </source>
</evidence>
<organism evidence="3 4">
    <name type="scientific">Dietzia maris</name>
    <dbReference type="NCBI Taxonomy" id="37915"/>
    <lineage>
        <taxon>Bacteria</taxon>
        <taxon>Bacillati</taxon>
        <taxon>Actinomycetota</taxon>
        <taxon>Actinomycetes</taxon>
        <taxon>Mycobacteriales</taxon>
        <taxon>Dietziaceae</taxon>
        <taxon>Dietzia</taxon>
    </lineage>
</organism>
<name>A0A365P6N3_9ACTN</name>
<dbReference type="AlphaFoldDB" id="A0A365P6N3"/>
<dbReference type="Proteomes" id="UP000252187">
    <property type="component" value="Unassembled WGS sequence"/>
</dbReference>
<accession>A0A365P6N3</accession>
<gene>
    <name evidence="3" type="ORF">DQ226_16305</name>
    <name evidence="1" type="ORF">QYF62_15450</name>
    <name evidence="2" type="ORF">R3P82_15440</name>
</gene>
<evidence type="ECO:0000313" key="5">
    <source>
        <dbReference type="Proteomes" id="UP001172702"/>
    </source>
</evidence>
<dbReference type="Proteomes" id="UP001172702">
    <property type="component" value="Unassembled WGS sequence"/>
</dbReference>
<proteinExistence type="predicted"/>
<protein>
    <submittedName>
        <fullName evidence="3">Uncharacterized protein</fullName>
    </submittedName>
</protein>
<comment type="caution">
    <text evidence="3">The sequence shown here is derived from an EMBL/GenBank/DDBJ whole genome shotgun (WGS) entry which is preliminary data.</text>
</comment>
<dbReference type="RefSeq" id="WP_067715983.1">
    <property type="nucleotide sequence ID" value="NZ_CANNAK010000019.1"/>
</dbReference>
<dbReference type="EMBL" id="JAWLKJ010000004">
    <property type="protein sequence ID" value="MDV6300502.1"/>
    <property type="molecule type" value="Genomic_DNA"/>
</dbReference>
<evidence type="ECO:0000313" key="1">
    <source>
        <dbReference type="EMBL" id="MDN4507441.1"/>
    </source>
</evidence>
<dbReference type="Proteomes" id="UP001185873">
    <property type="component" value="Unassembled WGS sequence"/>
</dbReference>
<reference evidence="2" key="3">
    <citation type="submission" date="2023-10" db="EMBL/GenBank/DDBJ databases">
        <title>Development of a sustainable strategy for remediation of hydrocarbon-contaminated territories based on the waste exchange concept.</title>
        <authorList>
            <person name="Krivoruchko A."/>
        </authorList>
    </citation>
    <scope>NUCLEOTIDE SEQUENCE</scope>
    <source>
        <strain evidence="2">IEGM 1175</strain>
    </source>
</reference>